<dbReference type="GO" id="GO:0016791">
    <property type="term" value="F:phosphatase activity"/>
    <property type="evidence" value="ECO:0007669"/>
    <property type="project" value="TreeGrafter"/>
</dbReference>
<dbReference type="Pfam" id="PF00300">
    <property type="entry name" value="His_Phos_1"/>
    <property type="match status" value="1"/>
</dbReference>
<sequence>MPLICLVRHGQASAEADDYDVLSEPGRVQAAAVGRELARRGLRDPYVVSGTLTRQRDTAQLLANAAGFERPLHQDARWNEYDHLDLIARYAPEPGRTSSMQDLLDHALLAWMRDPAATDADGETWAAFAGRATAGLAELSATLGRGRDAVVVTSGGVLAALCGTLLSLPHEGVVALNRVAVNASVTTLAVGASGTTLLTFNEHAHFTGDRRQLLTYR</sequence>
<proteinExistence type="predicted"/>
<dbReference type="InterPro" id="IPR013078">
    <property type="entry name" value="His_Pase_superF_clade-1"/>
</dbReference>
<dbReference type="PANTHER" id="PTHR48100">
    <property type="entry name" value="BROAD-SPECIFICITY PHOSPHATASE YOR283W-RELATED"/>
    <property type="match status" value="1"/>
</dbReference>
<dbReference type="EMBL" id="SRRU01000003">
    <property type="protein sequence ID" value="TGN84502.1"/>
    <property type="molecule type" value="Genomic_DNA"/>
</dbReference>
<dbReference type="PANTHER" id="PTHR48100:SF1">
    <property type="entry name" value="HISTIDINE PHOSPHATASE FAMILY PROTEIN-RELATED"/>
    <property type="match status" value="1"/>
</dbReference>
<dbReference type="InterPro" id="IPR029033">
    <property type="entry name" value="His_PPase_superfam"/>
</dbReference>
<accession>A0A4Z1DN42</accession>
<dbReference type="InterPro" id="IPR050275">
    <property type="entry name" value="PGM_Phosphatase"/>
</dbReference>
<evidence type="ECO:0000313" key="1">
    <source>
        <dbReference type="EMBL" id="TGN84502.1"/>
    </source>
</evidence>
<dbReference type="RefSeq" id="WP_135790731.1">
    <property type="nucleotide sequence ID" value="NZ_BNBQ01000003.1"/>
</dbReference>
<dbReference type="SUPFAM" id="SSF53254">
    <property type="entry name" value="Phosphoglycerate mutase-like"/>
    <property type="match status" value="1"/>
</dbReference>
<dbReference type="GeneID" id="91530020"/>
<dbReference type="SMART" id="SM00855">
    <property type="entry name" value="PGAM"/>
    <property type="match status" value="1"/>
</dbReference>
<gene>
    <name evidence="1" type="ORF">E5082_08805</name>
</gene>
<dbReference type="Gene3D" id="3.40.50.1240">
    <property type="entry name" value="Phosphoglycerate mutase-like"/>
    <property type="match status" value="1"/>
</dbReference>
<dbReference type="CDD" id="cd07067">
    <property type="entry name" value="HP_PGM_like"/>
    <property type="match status" value="1"/>
</dbReference>
<protein>
    <submittedName>
        <fullName evidence="1">Histidine phosphatase family protein</fullName>
    </submittedName>
</protein>
<evidence type="ECO:0000313" key="2">
    <source>
        <dbReference type="Proteomes" id="UP000298513"/>
    </source>
</evidence>
<reference evidence="1 2" key="1">
    <citation type="submission" date="2019-04" db="EMBL/GenBank/DDBJ databases">
        <title>Streptomyces sp. nov. Bv016 isolated from bark of Buahinia variegata.</title>
        <authorList>
            <person name="Kanchanasin P."/>
            <person name="Tanasupawat S."/>
            <person name="Yuki M."/>
            <person name="Kudo T."/>
        </authorList>
    </citation>
    <scope>NUCLEOTIDE SEQUENCE [LARGE SCALE GENOMIC DNA]</scope>
    <source>
        <strain evidence="1 2">JCM 4765</strain>
    </source>
</reference>
<dbReference type="GO" id="GO:0005737">
    <property type="term" value="C:cytoplasm"/>
    <property type="evidence" value="ECO:0007669"/>
    <property type="project" value="TreeGrafter"/>
</dbReference>
<organism evidence="1 2">
    <name type="scientific">Streptomyces griseoluteus</name>
    <dbReference type="NCBI Taxonomy" id="29306"/>
    <lineage>
        <taxon>Bacteria</taxon>
        <taxon>Bacillati</taxon>
        <taxon>Actinomycetota</taxon>
        <taxon>Actinomycetes</taxon>
        <taxon>Kitasatosporales</taxon>
        <taxon>Streptomycetaceae</taxon>
        <taxon>Streptomyces</taxon>
    </lineage>
</organism>
<keyword evidence="2" id="KW-1185">Reference proteome</keyword>
<name>A0A4Z1DN42_STRGP</name>
<dbReference type="AlphaFoldDB" id="A0A4Z1DN42"/>
<dbReference type="Proteomes" id="UP000298513">
    <property type="component" value="Unassembled WGS sequence"/>
</dbReference>
<comment type="caution">
    <text evidence="1">The sequence shown here is derived from an EMBL/GenBank/DDBJ whole genome shotgun (WGS) entry which is preliminary data.</text>
</comment>